<name>A0ABQ6HU60_9MICO</name>
<dbReference type="Pfam" id="PF24894">
    <property type="entry name" value="Hexapep_GlmU"/>
    <property type="match status" value="1"/>
</dbReference>
<dbReference type="SUPFAM" id="SSF51161">
    <property type="entry name" value="Trimeric LpxA-like enzymes"/>
    <property type="match status" value="1"/>
</dbReference>
<gene>
    <name evidence="7" type="ORF">GCM10025862_34140</name>
</gene>
<evidence type="ECO:0000259" key="6">
    <source>
        <dbReference type="Pfam" id="PF24894"/>
    </source>
</evidence>
<dbReference type="InterPro" id="IPR011004">
    <property type="entry name" value="Trimer_LpxA-like_sf"/>
</dbReference>
<keyword evidence="3 7" id="KW-0548">Nucleotidyltransferase</keyword>
<dbReference type="Pfam" id="PF00483">
    <property type="entry name" value="NTP_transferase"/>
    <property type="match status" value="1"/>
</dbReference>
<accession>A0ABQ6HU60</accession>
<dbReference type="EMBL" id="BSUJ01000001">
    <property type="protein sequence ID" value="GMA21393.1"/>
    <property type="molecule type" value="Genomic_DNA"/>
</dbReference>
<feature type="domain" description="Glucose-1-phosphate adenylyltransferase/Bifunctional protein GlmU-like C-terminal hexapeptide" evidence="6">
    <location>
        <begin position="304"/>
        <end position="372"/>
    </location>
</feature>
<dbReference type="InterPro" id="IPR011831">
    <property type="entry name" value="ADP-Glc_PPase"/>
</dbReference>
<dbReference type="RefSeq" id="WP_284284878.1">
    <property type="nucleotide sequence ID" value="NZ_BSUJ01000001.1"/>
</dbReference>
<dbReference type="GO" id="GO:0016779">
    <property type="term" value="F:nucleotidyltransferase activity"/>
    <property type="evidence" value="ECO:0007669"/>
    <property type="project" value="UniProtKB-KW"/>
</dbReference>
<dbReference type="PANTHER" id="PTHR43523">
    <property type="entry name" value="GLUCOSE-1-PHOSPHATE ADENYLYLTRANSFERASE-RELATED"/>
    <property type="match status" value="1"/>
</dbReference>
<sequence>MSRVPAPDAPTVLALVQAGGQGSRMDVLTRERAKPALPFAGSYQLIDIALSNLANSGIDDVWVSVQYQASSLDEHLQSGRPWDLDRTSGGYRRLVPEEGRGGHPGFSTGNADDLYRLSDHLRAHEVDLLVLASADQVFRLDLAEVIQQHLARGSECTIVTTEVSKRDASHKAVVVSDATGLVTQVLEKPAKPPTGTISAEVLVFDRELVLDLVDALHRELDGDDEGASGLGDLAEHLLPRLVARGATHAFALPGYWRDMGRPEAYLGAHRDLVRGRVDLFDDLGWPMRSNQPDTMPALVRSGAVIEDSVLAPGCVVAGTVRGSVLGPGALVERDAVVEDSVLLAGARVEAKARVSTAVLDESVVVGRGLRWGPCTPAVGSVTRT</sequence>
<dbReference type="CDD" id="cd02508">
    <property type="entry name" value="ADP_Glucose_PP"/>
    <property type="match status" value="1"/>
</dbReference>
<comment type="similarity">
    <text evidence="1">Belongs to the bacterial/plant glucose-1-phosphate adenylyltransferase family.</text>
</comment>
<keyword evidence="2" id="KW-0808">Transferase</keyword>
<evidence type="ECO:0000256" key="2">
    <source>
        <dbReference type="ARBA" id="ARBA00022679"/>
    </source>
</evidence>
<dbReference type="Gene3D" id="3.90.550.10">
    <property type="entry name" value="Spore Coat Polysaccharide Biosynthesis Protein SpsA, Chain A"/>
    <property type="match status" value="1"/>
</dbReference>
<evidence type="ECO:0000256" key="3">
    <source>
        <dbReference type="ARBA" id="ARBA00022695"/>
    </source>
</evidence>
<protein>
    <submittedName>
        <fullName evidence="7">Glucose-1-phosphate adenylyltransferase</fullName>
    </submittedName>
</protein>
<proteinExistence type="inferred from homology"/>
<dbReference type="InterPro" id="IPR029044">
    <property type="entry name" value="Nucleotide-diphossugar_trans"/>
</dbReference>
<dbReference type="SUPFAM" id="SSF53448">
    <property type="entry name" value="Nucleotide-diphospho-sugar transferases"/>
    <property type="match status" value="1"/>
</dbReference>
<feature type="domain" description="Nucleotidyl transferase" evidence="5">
    <location>
        <begin position="14"/>
        <end position="272"/>
    </location>
</feature>
<organism evidence="7 8">
    <name type="scientific">Arsenicicoccus piscis</name>
    <dbReference type="NCBI Taxonomy" id="673954"/>
    <lineage>
        <taxon>Bacteria</taxon>
        <taxon>Bacillati</taxon>
        <taxon>Actinomycetota</taxon>
        <taxon>Actinomycetes</taxon>
        <taxon>Micrococcales</taxon>
        <taxon>Intrasporangiaceae</taxon>
        <taxon>Arsenicicoccus</taxon>
    </lineage>
</organism>
<evidence type="ECO:0000313" key="7">
    <source>
        <dbReference type="EMBL" id="GMA21393.1"/>
    </source>
</evidence>
<comment type="caution">
    <text evidence="7">The sequence shown here is derived from an EMBL/GenBank/DDBJ whole genome shotgun (WGS) entry which is preliminary data.</text>
</comment>
<evidence type="ECO:0000313" key="8">
    <source>
        <dbReference type="Proteomes" id="UP001157109"/>
    </source>
</evidence>
<dbReference type="PANTHER" id="PTHR43523:SF2">
    <property type="entry name" value="GLUCOSE-1-PHOSPHATE ADENYLYLTRANSFERASE"/>
    <property type="match status" value="1"/>
</dbReference>
<keyword evidence="8" id="KW-1185">Reference proteome</keyword>
<dbReference type="InterPro" id="IPR056818">
    <property type="entry name" value="GlmU/GlgC-like_hexapep"/>
</dbReference>
<evidence type="ECO:0000256" key="1">
    <source>
        <dbReference type="ARBA" id="ARBA00010443"/>
    </source>
</evidence>
<dbReference type="InterPro" id="IPR005835">
    <property type="entry name" value="NTP_transferase_dom"/>
</dbReference>
<evidence type="ECO:0000259" key="5">
    <source>
        <dbReference type="Pfam" id="PF00483"/>
    </source>
</evidence>
<reference evidence="8" key="1">
    <citation type="journal article" date="2019" name="Int. J. Syst. Evol. Microbiol.">
        <title>The Global Catalogue of Microorganisms (GCM) 10K type strain sequencing project: providing services to taxonomists for standard genome sequencing and annotation.</title>
        <authorList>
            <consortium name="The Broad Institute Genomics Platform"/>
            <consortium name="The Broad Institute Genome Sequencing Center for Infectious Disease"/>
            <person name="Wu L."/>
            <person name="Ma J."/>
        </authorList>
    </citation>
    <scope>NUCLEOTIDE SEQUENCE [LARGE SCALE GENOMIC DNA]</scope>
    <source>
        <strain evidence="8">NBRC 105830</strain>
    </source>
</reference>
<evidence type="ECO:0000256" key="4">
    <source>
        <dbReference type="ARBA" id="ARBA00023056"/>
    </source>
</evidence>
<dbReference type="Proteomes" id="UP001157109">
    <property type="component" value="Unassembled WGS sequence"/>
</dbReference>
<dbReference type="Gene3D" id="2.160.10.10">
    <property type="entry name" value="Hexapeptide repeat proteins"/>
    <property type="match status" value="1"/>
</dbReference>
<keyword evidence="4" id="KW-0320">Glycogen biosynthesis</keyword>